<dbReference type="EMBL" id="BGZK01000117">
    <property type="protein sequence ID" value="GBP20364.1"/>
    <property type="molecule type" value="Genomic_DNA"/>
</dbReference>
<proteinExistence type="predicted"/>
<protein>
    <submittedName>
        <fullName evidence="1">Uncharacterized protein</fullName>
    </submittedName>
</protein>
<sequence>MKTRVADGRADARAVCLVFRLFVETGKRDRSLRLQTFRQLIAVRAAVRGVHEIIIIPWVSGALTTGHLEMASVMKEKPIPNKNSNF</sequence>
<name>A0A4C1U2S9_EUMVA</name>
<evidence type="ECO:0000313" key="2">
    <source>
        <dbReference type="Proteomes" id="UP000299102"/>
    </source>
</evidence>
<comment type="caution">
    <text evidence="1">The sequence shown here is derived from an EMBL/GenBank/DDBJ whole genome shotgun (WGS) entry which is preliminary data.</text>
</comment>
<dbReference type="Proteomes" id="UP000299102">
    <property type="component" value="Unassembled WGS sequence"/>
</dbReference>
<evidence type="ECO:0000313" key="1">
    <source>
        <dbReference type="EMBL" id="GBP20364.1"/>
    </source>
</evidence>
<reference evidence="1 2" key="1">
    <citation type="journal article" date="2019" name="Commun. Biol.">
        <title>The bagworm genome reveals a unique fibroin gene that provides high tensile strength.</title>
        <authorList>
            <person name="Kono N."/>
            <person name="Nakamura H."/>
            <person name="Ohtoshi R."/>
            <person name="Tomita M."/>
            <person name="Numata K."/>
            <person name="Arakawa K."/>
        </authorList>
    </citation>
    <scope>NUCLEOTIDE SEQUENCE [LARGE SCALE GENOMIC DNA]</scope>
</reference>
<gene>
    <name evidence="1" type="ORF">EVAR_10629_1</name>
</gene>
<keyword evidence="2" id="KW-1185">Reference proteome</keyword>
<dbReference type="AlphaFoldDB" id="A0A4C1U2S9"/>
<organism evidence="1 2">
    <name type="scientific">Eumeta variegata</name>
    <name type="common">Bagworm moth</name>
    <name type="synonym">Eumeta japonica</name>
    <dbReference type="NCBI Taxonomy" id="151549"/>
    <lineage>
        <taxon>Eukaryota</taxon>
        <taxon>Metazoa</taxon>
        <taxon>Ecdysozoa</taxon>
        <taxon>Arthropoda</taxon>
        <taxon>Hexapoda</taxon>
        <taxon>Insecta</taxon>
        <taxon>Pterygota</taxon>
        <taxon>Neoptera</taxon>
        <taxon>Endopterygota</taxon>
        <taxon>Lepidoptera</taxon>
        <taxon>Glossata</taxon>
        <taxon>Ditrysia</taxon>
        <taxon>Tineoidea</taxon>
        <taxon>Psychidae</taxon>
        <taxon>Oiketicinae</taxon>
        <taxon>Eumeta</taxon>
    </lineage>
</organism>
<accession>A0A4C1U2S9</accession>